<dbReference type="GO" id="GO:0006508">
    <property type="term" value="P:proteolysis"/>
    <property type="evidence" value="ECO:0007669"/>
    <property type="project" value="InterPro"/>
</dbReference>
<dbReference type="PANTHER" id="PTHR47965">
    <property type="entry name" value="ASPARTYL PROTEASE-RELATED"/>
    <property type="match status" value="1"/>
</dbReference>
<comment type="caution">
    <text evidence="2">The sequence shown here is derived from an EMBL/GenBank/DDBJ whole genome shotgun (WGS) entry which is preliminary data.</text>
</comment>
<dbReference type="AlphaFoldDB" id="A0AAD8I7J8"/>
<keyword evidence="3" id="KW-1185">Reference proteome</keyword>
<reference evidence="2" key="2">
    <citation type="submission" date="2023-05" db="EMBL/GenBank/DDBJ databases">
        <authorList>
            <person name="Schelkunov M.I."/>
        </authorList>
    </citation>
    <scope>NUCLEOTIDE SEQUENCE</scope>
    <source>
        <strain evidence="2">Hsosn_3</strain>
        <tissue evidence="2">Leaf</tissue>
    </source>
</reference>
<dbReference type="GO" id="GO:0004190">
    <property type="term" value="F:aspartic-type endopeptidase activity"/>
    <property type="evidence" value="ECO:0007669"/>
    <property type="project" value="InterPro"/>
</dbReference>
<dbReference type="InterPro" id="IPR001461">
    <property type="entry name" value="Aspartic_peptidase_A1"/>
</dbReference>
<dbReference type="Proteomes" id="UP001237642">
    <property type="component" value="Unassembled WGS sequence"/>
</dbReference>
<dbReference type="PANTHER" id="PTHR47965:SF103">
    <property type="entry name" value="EUKARYOTIC ASPARTYL PROTEASE FAMILY PROTEIN"/>
    <property type="match status" value="1"/>
</dbReference>
<evidence type="ECO:0000313" key="2">
    <source>
        <dbReference type="EMBL" id="KAK1380120.1"/>
    </source>
</evidence>
<accession>A0AAD8I7J8</accession>
<sequence length="350" mass="37942">MCLSSTSSNGAIFFGGFDSSTAPLTYTPLLTNPVSTATFYAKGEASSEYFIGVKSIEINQKVVRINPTLLSINATGHGGTKISTLDKYTVLETSIYKAVVNAFVKELNVPRVPSVAPFGACFSTKNIGTAYTGPAVPTIDLVLQSKDVYWRIHGANSMVRLLHCPISKFSPQRPHSTCLERSINSPVYHRNQTKNTSCVKLTIDLGAQYLWVDCEKEPTPGCSNNTCTLTPENSYYGFSTTGTVGTDALSVQSAVGGAPVTLSKFLFVCSNTGVLEKTCYWCHWHGRARKDKILTVCLKRKFGVSSTSIDGAIYFGEFDSSTAPLTYTSLLINAISRARFAVKGELSSEY</sequence>
<dbReference type="InterPro" id="IPR032799">
    <property type="entry name" value="TAXi_C"/>
</dbReference>
<dbReference type="InterPro" id="IPR021109">
    <property type="entry name" value="Peptidase_aspartic_dom_sf"/>
</dbReference>
<evidence type="ECO:0000259" key="1">
    <source>
        <dbReference type="Pfam" id="PF14541"/>
    </source>
</evidence>
<dbReference type="Pfam" id="PF14541">
    <property type="entry name" value="TAXi_C"/>
    <property type="match status" value="1"/>
</dbReference>
<evidence type="ECO:0000313" key="3">
    <source>
        <dbReference type="Proteomes" id="UP001237642"/>
    </source>
</evidence>
<dbReference type="SUPFAM" id="SSF50630">
    <property type="entry name" value="Acid proteases"/>
    <property type="match status" value="2"/>
</dbReference>
<organism evidence="2 3">
    <name type="scientific">Heracleum sosnowskyi</name>
    <dbReference type="NCBI Taxonomy" id="360622"/>
    <lineage>
        <taxon>Eukaryota</taxon>
        <taxon>Viridiplantae</taxon>
        <taxon>Streptophyta</taxon>
        <taxon>Embryophyta</taxon>
        <taxon>Tracheophyta</taxon>
        <taxon>Spermatophyta</taxon>
        <taxon>Magnoliopsida</taxon>
        <taxon>eudicotyledons</taxon>
        <taxon>Gunneridae</taxon>
        <taxon>Pentapetalae</taxon>
        <taxon>asterids</taxon>
        <taxon>campanulids</taxon>
        <taxon>Apiales</taxon>
        <taxon>Apiaceae</taxon>
        <taxon>Apioideae</taxon>
        <taxon>apioid superclade</taxon>
        <taxon>Tordylieae</taxon>
        <taxon>Tordyliinae</taxon>
        <taxon>Heracleum</taxon>
    </lineage>
</organism>
<feature type="domain" description="Xylanase inhibitor C-terminal" evidence="1">
    <location>
        <begin position="48"/>
        <end position="160"/>
    </location>
</feature>
<gene>
    <name evidence="2" type="ORF">POM88_026864</name>
</gene>
<dbReference type="EMBL" id="JAUIZM010000006">
    <property type="protein sequence ID" value="KAK1380120.1"/>
    <property type="molecule type" value="Genomic_DNA"/>
</dbReference>
<proteinExistence type="predicted"/>
<dbReference type="Gene3D" id="2.40.70.10">
    <property type="entry name" value="Acid Proteases"/>
    <property type="match status" value="2"/>
</dbReference>
<reference evidence="2" key="1">
    <citation type="submission" date="2023-02" db="EMBL/GenBank/DDBJ databases">
        <title>Genome of toxic invasive species Heracleum sosnowskyi carries increased number of genes despite the absence of recent whole-genome duplications.</title>
        <authorList>
            <person name="Schelkunov M."/>
            <person name="Shtratnikova V."/>
            <person name="Makarenko M."/>
            <person name="Klepikova A."/>
            <person name="Omelchenko D."/>
            <person name="Novikova G."/>
            <person name="Obukhova E."/>
            <person name="Bogdanov V."/>
            <person name="Penin A."/>
            <person name="Logacheva M."/>
        </authorList>
    </citation>
    <scope>NUCLEOTIDE SEQUENCE</scope>
    <source>
        <strain evidence="2">Hsosn_3</strain>
        <tissue evidence="2">Leaf</tissue>
    </source>
</reference>
<name>A0AAD8I7J8_9APIA</name>
<protein>
    <recommendedName>
        <fullName evidence="1">Xylanase inhibitor C-terminal domain-containing protein</fullName>
    </recommendedName>
</protein>